<name>A0A544VVE9_9MYCO</name>
<feature type="region of interest" description="Disordered" evidence="1">
    <location>
        <begin position="37"/>
        <end position="59"/>
    </location>
</feature>
<organism evidence="2 3">
    <name type="scientific">Mycolicibacterium hodleri</name>
    <dbReference type="NCBI Taxonomy" id="49897"/>
    <lineage>
        <taxon>Bacteria</taxon>
        <taxon>Bacillati</taxon>
        <taxon>Actinomycetota</taxon>
        <taxon>Actinomycetes</taxon>
        <taxon>Mycobacteriales</taxon>
        <taxon>Mycobacteriaceae</taxon>
        <taxon>Mycolicibacterium</taxon>
    </lineage>
</organism>
<dbReference type="EMBL" id="VIFX01000036">
    <property type="protein sequence ID" value="TQR83961.1"/>
    <property type="molecule type" value="Genomic_DNA"/>
</dbReference>
<accession>A0A544VVE9</accession>
<dbReference type="RefSeq" id="WP_142554514.1">
    <property type="nucleotide sequence ID" value="NZ_VIFX01000036.1"/>
</dbReference>
<protein>
    <submittedName>
        <fullName evidence="2">Peptidase</fullName>
    </submittedName>
</protein>
<reference evidence="2 3" key="1">
    <citation type="submission" date="2018-10" db="EMBL/GenBank/DDBJ databases">
        <title>Draft genome of Mycobacterium hodleri strain B.</title>
        <authorList>
            <person name="Amande T.J."/>
            <person name="Mcgenity T.J."/>
        </authorList>
    </citation>
    <scope>NUCLEOTIDE SEQUENCE [LARGE SCALE GENOMIC DNA]</scope>
    <source>
        <strain evidence="2 3">B</strain>
    </source>
</reference>
<gene>
    <name evidence="2" type="ORF">D8S82_24050</name>
</gene>
<proteinExistence type="predicted"/>
<dbReference type="Proteomes" id="UP000315759">
    <property type="component" value="Unassembled WGS sequence"/>
</dbReference>
<comment type="caution">
    <text evidence="2">The sequence shown here is derived from an EMBL/GenBank/DDBJ whole genome shotgun (WGS) entry which is preliminary data.</text>
</comment>
<keyword evidence="3" id="KW-1185">Reference proteome</keyword>
<evidence type="ECO:0000256" key="1">
    <source>
        <dbReference type="SAM" id="MobiDB-lite"/>
    </source>
</evidence>
<dbReference type="AlphaFoldDB" id="A0A544VVE9"/>
<sequence>MRPFTTSAATKKPLLGLLLLVELAVAVVLVFRPVGGAPEAPTPPTATHASLDVPTTPSDPMVLRDGRTVSLMSLGGAQTADLESRVWGELDGAADAVTAFWGDQWPRNIVVVLTGTDEEFRALGVADPDIAAATTAQRIVFAPGASSMSDASLRIVLRHELFHYAARSRTAADAPRWLTEGVADFVGRPPTPKPDRRGADALAHLPSDADLDTVGSVRSLAYDRAWWFSRFVASRYGADALRNLYVTACGPGHPDQATAIKQALGADTPQVVAAWRAWLGG</sequence>
<evidence type="ECO:0000313" key="2">
    <source>
        <dbReference type="EMBL" id="TQR83961.1"/>
    </source>
</evidence>
<evidence type="ECO:0000313" key="3">
    <source>
        <dbReference type="Proteomes" id="UP000315759"/>
    </source>
</evidence>